<organism evidence="3 4">
    <name type="scientific">Elsinoe batatas</name>
    <dbReference type="NCBI Taxonomy" id="2601811"/>
    <lineage>
        <taxon>Eukaryota</taxon>
        <taxon>Fungi</taxon>
        <taxon>Dikarya</taxon>
        <taxon>Ascomycota</taxon>
        <taxon>Pezizomycotina</taxon>
        <taxon>Dothideomycetes</taxon>
        <taxon>Dothideomycetidae</taxon>
        <taxon>Myriangiales</taxon>
        <taxon>Elsinoaceae</taxon>
        <taxon>Elsinoe</taxon>
    </lineage>
</organism>
<reference evidence="3" key="1">
    <citation type="submission" date="2021-07" db="EMBL/GenBank/DDBJ databases">
        <title>Elsinoe batatas strain:CRI-CJ2 Genome sequencing and assembly.</title>
        <authorList>
            <person name="Huang L."/>
        </authorList>
    </citation>
    <scope>NUCLEOTIDE SEQUENCE</scope>
    <source>
        <strain evidence="3">CRI-CJ2</strain>
    </source>
</reference>
<dbReference type="Pfam" id="PF00903">
    <property type="entry name" value="Glyoxalase"/>
    <property type="match status" value="1"/>
</dbReference>
<dbReference type="Gene3D" id="3.10.180.10">
    <property type="entry name" value="2,3-Dihydroxybiphenyl 1,2-Dioxygenase, domain 1"/>
    <property type="match status" value="1"/>
</dbReference>
<evidence type="ECO:0000313" key="3">
    <source>
        <dbReference type="EMBL" id="KAG8623369.1"/>
    </source>
</evidence>
<accession>A0A8K0PFA5</accession>
<dbReference type="EMBL" id="JAESVG020000010">
    <property type="protein sequence ID" value="KAG8623369.1"/>
    <property type="molecule type" value="Genomic_DNA"/>
</dbReference>
<protein>
    <recommendedName>
        <fullName evidence="2">VOC domain-containing protein</fullName>
    </recommendedName>
</protein>
<evidence type="ECO:0000259" key="2">
    <source>
        <dbReference type="PROSITE" id="PS51819"/>
    </source>
</evidence>
<evidence type="ECO:0000313" key="4">
    <source>
        <dbReference type="Proteomes" id="UP000809789"/>
    </source>
</evidence>
<feature type="domain" description="VOC" evidence="2">
    <location>
        <begin position="9"/>
        <end position="130"/>
    </location>
</feature>
<keyword evidence="4" id="KW-1185">Reference proteome</keyword>
<dbReference type="PROSITE" id="PS51819">
    <property type="entry name" value="VOC"/>
    <property type="match status" value="1"/>
</dbReference>
<name>A0A8K0PFA5_9PEZI</name>
<proteinExistence type="inferred from homology"/>
<dbReference type="InterPro" id="IPR050383">
    <property type="entry name" value="GlyoxalaseI/FosfomycinResist"/>
</dbReference>
<dbReference type="Proteomes" id="UP000809789">
    <property type="component" value="Unassembled WGS sequence"/>
</dbReference>
<sequence>MPPIAQVQSIDHVVLTCKSIPDTIAFYTSLGMEHEPFGEGRNALKFGSQKINLHQAGAEFEPKATLAKPGTADLCFIVSTNVDEMLGKLKGEGIGVLEGGKVVTRTGARGRLRSVYVRDPDGNLIELSNFTEE</sequence>
<dbReference type="PANTHER" id="PTHR21366">
    <property type="entry name" value="GLYOXALASE FAMILY PROTEIN"/>
    <property type="match status" value="1"/>
</dbReference>
<dbReference type="AlphaFoldDB" id="A0A8K0PFA5"/>
<evidence type="ECO:0000256" key="1">
    <source>
        <dbReference type="ARBA" id="ARBA00010363"/>
    </source>
</evidence>
<gene>
    <name evidence="3" type="ORF">KVT40_008345</name>
</gene>
<comment type="similarity">
    <text evidence="1">Belongs to the glyoxalase I family.</text>
</comment>
<dbReference type="CDD" id="cd07253">
    <property type="entry name" value="GLOD5"/>
    <property type="match status" value="1"/>
</dbReference>
<comment type="caution">
    <text evidence="3">The sequence shown here is derived from an EMBL/GenBank/DDBJ whole genome shotgun (WGS) entry which is preliminary data.</text>
</comment>
<dbReference type="InterPro" id="IPR029068">
    <property type="entry name" value="Glyas_Bleomycin-R_OHBP_Dase"/>
</dbReference>
<dbReference type="SUPFAM" id="SSF54593">
    <property type="entry name" value="Glyoxalase/Bleomycin resistance protein/Dihydroxybiphenyl dioxygenase"/>
    <property type="match status" value="1"/>
</dbReference>
<dbReference type="InterPro" id="IPR037523">
    <property type="entry name" value="VOC_core"/>
</dbReference>
<dbReference type="PANTHER" id="PTHR21366:SF14">
    <property type="entry name" value="GLYOXALASE DOMAIN-CONTAINING PROTEIN 5"/>
    <property type="match status" value="1"/>
</dbReference>
<dbReference type="OrthoDB" id="5371818at2759"/>
<dbReference type="InterPro" id="IPR004360">
    <property type="entry name" value="Glyas_Fos-R_dOase_dom"/>
</dbReference>